<gene>
    <name evidence="4" type="ORF">SAMN05216410_1651</name>
</gene>
<keyword evidence="2" id="KW-0472">Membrane</keyword>
<feature type="compositionally biased region" description="Pro residues" evidence="1">
    <location>
        <begin position="7"/>
        <end position="19"/>
    </location>
</feature>
<feature type="transmembrane region" description="Helical" evidence="2">
    <location>
        <begin position="123"/>
        <end position="144"/>
    </location>
</feature>
<feature type="transmembrane region" description="Helical" evidence="2">
    <location>
        <begin position="302"/>
        <end position="324"/>
    </location>
</feature>
<organism evidence="4 5">
    <name type="scientific">Sanguibacter gelidistatuariae</name>
    <dbReference type="NCBI Taxonomy" id="1814289"/>
    <lineage>
        <taxon>Bacteria</taxon>
        <taxon>Bacillati</taxon>
        <taxon>Actinomycetota</taxon>
        <taxon>Actinomycetes</taxon>
        <taxon>Micrococcales</taxon>
        <taxon>Sanguibacteraceae</taxon>
        <taxon>Sanguibacter</taxon>
    </lineage>
</organism>
<feature type="transmembrane region" description="Helical" evidence="2">
    <location>
        <begin position="75"/>
        <end position="102"/>
    </location>
</feature>
<keyword evidence="2" id="KW-1133">Transmembrane helix</keyword>
<dbReference type="OrthoDB" id="7359894at2"/>
<keyword evidence="5" id="KW-1185">Reference proteome</keyword>
<sequence>MNSDDSPLPPTGPGAPPWSPGGTSGPQPGPTPPNGPDRIDAFFDSIRRGGIVRTNDRWIGGVASGLALRLGVDALLIRAAFGVLMLLSGVGFILYAAGWALLPEQSDGRIHLQEAIRGRFDSAIAGAGIVLFIGLFWRTGQFGWWGTWGYGWFDGLFWLALTIFAIYLFVTVRKEKSGALPPHGQQSPSATYPTTPQPTPSYPAAQDGGPQPITAPAPPNLSKSVPPQAPYVPYAAPAPQGWPGQPVKPVKAVKAVKAKDSRPPVKGPGAASLGVVVGLALLTFAGLLLADRAGAYDGSDGRIVFTTLGAATILAGTGIVVAGFRGRSSGILGFIALMAVLVSPLSLVVFGTQLSSGTLIGEGTFTPTTMQEATDGFSIGAGDLTIDLTDLPLTSGHAITVPVNMGVGDLTIILPEDTSASAEVRLGAGNATWRVEDADLSRGGVGNRIVEFQTSDVRDGATPQIHLDIQAGAGDILIKEES</sequence>
<protein>
    <submittedName>
        <fullName evidence="4">Phage shock protein C (PspC) family protein</fullName>
    </submittedName>
</protein>
<dbReference type="InterPro" id="IPR007168">
    <property type="entry name" value="Phageshock_PspC_N"/>
</dbReference>
<reference evidence="4 5" key="1">
    <citation type="submission" date="2016-09" db="EMBL/GenBank/DDBJ databases">
        <authorList>
            <person name="Capua I."/>
            <person name="De Benedictis P."/>
            <person name="Joannis T."/>
            <person name="Lombin L.H."/>
            <person name="Cattoli G."/>
        </authorList>
    </citation>
    <scope>NUCLEOTIDE SEQUENCE [LARGE SCALE GENOMIC DNA]</scope>
    <source>
        <strain evidence="4 5">ISLP-3</strain>
    </source>
</reference>
<dbReference type="RefSeq" id="WP_093182270.1">
    <property type="nucleotide sequence ID" value="NZ_FMYH01000002.1"/>
</dbReference>
<feature type="region of interest" description="Disordered" evidence="1">
    <location>
        <begin position="179"/>
        <end position="224"/>
    </location>
</feature>
<evidence type="ECO:0000256" key="2">
    <source>
        <dbReference type="SAM" id="Phobius"/>
    </source>
</evidence>
<feature type="compositionally biased region" description="Low complexity" evidence="1">
    <location>
        <begin position="185"/>
        <end position="194"/>
    </location>
</feature>
<accession>A0A1G6KPI8</accession>
<evidence type="ECO:0000313" key="5">
    <source>
        <dbReference type="Proteomes" id="UP000199039"/>
    </source>
</evidence>
<feature type="domain" description="Phage shock protein PspC N-terminal" evidence="3">
    <location>
        <begin position="53"/>
        <end position="104"/>
    </location>
</feature>
<dbReference type="AlphaFoldDB" id="A0A1G6KPI8"/>
<evidence type="ECO:0000313" key="4">
    <source>
        <dbReference type="EMBL" id="SDC32999.1"/>
    </source>
</evidence>
<feature type="transmembrane region" description="Helical" evidence="2">
    <location>
        <begin position="150"/>
        <end position="170"/>
    </location>
</feature>
<evidence type="ECO:0000256" key="1">
    <source>
        <dbReference type="SAM" id="MobiDB-lite"/>
    </source>
</evidence>
<dbReference type="STRING" id="1814289.SAMN05216410_1651"/>
<dbReference type="EMBL" id="FMYH01000002">
    <property type="protein sequence ID" value="SDC32999.1"/>
    <property type="molecule type" value="Genomic_DNA"/>
</dbReference>
<feature type="transmembrane region" description="Helical" evidence="2">
    <location>
        <begin position="269"/>
        <end position="290"/>
    </location>
</feature>
<proteinExistence type="predicted"/>
<dbReference type="Pfam" id="PF04024">
    <property type="entry name" value="PspC"/>
    <property type="match status" value="1"/>
</dbReference>
<feature type="transmembrane region" description="Helical" evidence="2">
    <location>
        <begin position="331"/>
        <end position="350"/>
    </location>
</feature>
<name>A0A1G6KPI8_9MICO</name>
<dbReference type="Proteomes" id="UP000199039">
    <property type="component" value="Unassembled WGS sequence"/>
</dbReference>
<feature type="region of interest" description="Disordered" evidence="1">
    <location>
        <begin position="1"/>
        <end position="38"/>
    </location>
</feature>
<evidence type="ECO:0000259" key="3">
    <source>
        <dbReference type="Pfam" id="PF04024"/>
    </source>
</evidence>
<keyword evidence="2" id="KW-0812">Transmembrane</keyword>